<organism evidence="2 3">
    <name type="scientific">Nocardioides mangrovicus</name>
    <dbReference type="NCBI Taxonomy" id="2478913"/>
    <lineage>
        <taxon>Bacteria</taxon>
        <taxon>Bacillati</taxon>
        <taxon>Actinomycetota</taxon>
        <taxon>Actinomycetes</taxon>
        <taxon>Propionibacteriales</taxon>
        <taxon>Nocardioidaceae</taxon>
        <taxon>Nocardioides</taxon>
    </lineage>
</organism>
<accession>A0A3L8P2T3</accession>
<dbReference type="RefSeq" id="WP_121805380.1">
    <property type="nucleotide sequence ID" value="NZ_RDBE01000006.1"/>
</dbReference>
<dbReference type="EMBL" id="RDBE01000006">
    <property type="protein sequence ID" value="RLV49615.1"/>
    <property type="molecule type" value="Genomic_DNA"/>
</dbReference>
<dbReference type="Proteomes" id="UP000281708">
    <property type="component" value="Unassembled WGS sequence"/>
</dbReference>
<protein>
    <recommendedName>
        <fullName evidence="4">Ribosomally synthesized peptide with SipW-like signal peptide</fullName>
    </recommendedName>
</protein>
<evidence type="ECO:0000256" key="1">
    <source>
        <dbReference type="SAM" id="SignalP"/>
    </source>
</evidence>
<dbReference type="AlphaFoldDB" id="A0A3L8P2T3"/>
<dbReference type="OrthoDB" id="5106225at2"/>
<comment type="caution">
    <text evidence="2">The sequence shown here is derived from an EMBL/GenBank/DDBJ whole genome shotgun (WGS) entry which is preliminary data.</text>
</comment>
<feature type="signal peptide" evidence="1">
    <location>
        <begin position="1"/>
        <end position="20"/>
    </location>
</feature>
<evidence type="ECO:0000313" key="2">
    <source>
        <dbReference type="EMBL" id="RLV49615.1"/>
    </source>
</evidence>
<keyword evidence="3" id="KW-1185">Reference proteome</keyword>
<proteinExistence type="predicted"/>
<name>A0A3L8P2T3_9ACTN</name>
<gene>
    <name evidence="2" type="ORF">D9V37_06760</name>
</gene>
<evidence type="ECO:0000313" key="3">
    <source>
        <dbReference type="Proteomes" id="UP000281708"/>
    </source>
</evidence>
<sequence>MNKSRTARLAGFIGALGCSAALVGAAVHTTGAYFTDSKDGSINTSTGSVKVSSPSGTTLNFSDLLPGDYKTQTVSFRNDGTAPEDIWMVMPAGSALTGDQSSNALGRYGHFKLTSEGGAHFVSNNLRSYDDTGRVDCKVDSRGWGGSNEEATSASQPPIAECGAPHAILLYSALPSGSTKTATVEFGFTKLLTGPQGAPSTRLATYKIVATQHGVRPDDVNN</sequence>
<evidence type="ECO:0008006" key="4">
    <source>
        <dbReference type="Google" id="ProtNLM"/>
    </source>
</evidence>
<feature type="chain" id="PRO_5038404090" description="Ribosomally synthesized peptide with SipW-like signal peptide" evidence="1">
    <location>
        <begin position="21"/>
        <end position="222"/>
    </location>
</feature>
<keyword evidence="1" id="KW-0732">Signal</keyword>
<reference evidence="2 3" key="1">
    <citation type="submission" date="2018-10" db="EMBL/GenBank/DDBJ databases">
        <title>Marmoricola sp. 4Q3S-7 whole genome shotgun sequence.</title>
        <authorList>
            <person name="Li F."/>
        </authorList>
    </citation>
    <scope>NUCLEOTIDE SEQUENCE [LARGE SCALE GENOMIC DNA]</scope>
    <source>
        <strain evidence="2 3">4Q3S-7</strain>
    </source>
</reference>